<dbReference type="PROSITE" id="PS51257">
    <property type="entry name" value="PROKAR_LIPOPROTEIN"/>
    <property type="match status" value="1"/>
</dbReference>
<protein>
    <recommendedName>
        <fullName evidence="3">Lipoprotein</fullName>
    </recommendedName>
</protein>
<dbReference type="RefSeq" id="WP_221258633.1">
    <property type="nucleotide sequence ID" value="NZ_AP024749.1"/>
</dbReference>
<gene>
    <name evidence="1" type="ORF">KK2020170_24300</name>
</gene>
<evidence type="ECO:0000313" key="2">
    <source>
        <dbReference type="Proteomes" id="UP000825258"/>
    </source>
</evidence>
<dbReference type="Proteomes" id="UP000825258">
    <property type="component" value="Chromosome"/>
</dbReference>
<evidence type="ECO:0000313" key="1">
    <source>
        <dbReference type="EMBL" id="BCY29562.1"/>
    </source>
</evidence>
<proteinExistence type="predicted"/>
<sequence>MKKYIFFLILSITIVSCNDNCNDLDAPASPSLFLDIIDEVTEENVFEDSIYLDTQVLVLDFEENDVPFNVVFDSRLMHIVLEKKNMVDDTIYIKLNNPETMQKDSIKLFYSTERFDEECYTQYKTNSVTFPDNDNELANGIFKVKI</sequence>
<accession>A0ABM7SA24</accession>
<name>A0ABM7SA24_9FLAO</name>
<reference evidence="1 2" key="1">
    <citation type="submission" date="2021-06" db="EMBL/GenBank/DDBJ databases">
        <title>Whole genome sequences of Flavobacterium sp. KK2020170 and assembly.</title>
        <authorList>
            <person name="Kitahara K."/>
            <person name="Miyoshi S."/>
            <person name="Uesaka K."/>
        </authorList>
    </citation>
    <scope>NUCLEOTIDE SEQUENCE [LARGE SCALE GENOMIC DNA]</scope>
    <source>
        <strain evidence="1 2">KK2020170</strain>
    </source>
</reference>
<organism evidence="1 2">
    <name type="scientific">Flavobacterium okayamense</name>
    <dbReference type="NCBI Taxonomy" id="2830782"/>
    <lineage>
        <taxon>Bacteria</taxon>
        <taxon>Pseudomonadati</taxon>
        <taxon>Bacteroidota</taxon>
        <taxon>Flavobacteriia</taxon>
        <taxon>Flavobacteriales</taxon>
        <taxon>Flavobacteriaceae</taxon>
        <taxon>Flavobacterium</taxon>
    </lineage>
</organism>
<dbReference type="EMBL" id="AP024749">
    <property type="protein sequence ID" value="BCY29562.1"/>
    <property type="molecule type" value="Genomic_DNA"/>
</dbReference>
<keyword evidence="2" id="KW-1185">Reference proteome</keyword>
<evidence type="ECO:0008006" key="3">
    <source>
        <dbReference type="Google" id="ProtNLM"/>
    </source>
</evidence>